<gene>
    <name evidence="4" type="ORF">GCM10008905_10180</name>
</gene>
<dbReference type="NCBIfam" id="NF006771">
    <property type="entry name" value="PRK09290.1-5"/>
    <property type="match status" value="1"/>
</dbReference>
<dbReference type="InterPro" id="IPR002933">
    <property type="entry name" value="Peptidase_M20"/>
</dbReference>
<keyword evidence="5" id="KW-1185">Reference proteome</keyword>
<dbReference type="CDD" id="cd03884">
    <property type="entry name" value="M20_bAS"/>
    <property type="match status" value="1"/>
</dbReference>
<dbReference type="InterPro" id="IPR010158">
    <property type="entry name" value="Amidase_Cbmase"/>
</dbReference>
<dbReference type="Gene3D" id="3.40.630.10">
    <property type="entry name" value="Zn peptidases"/>
    <property type="match status" value="1"/>
</dbReference>
<dbReference type="Pfam" id="PF01546">
    <property type="entry name" value="Peptidase_M20"/>
    <property type="match status" value="1"/>
</dbReference>
<dbReference type="Gene3D" id="3.30.70.360">
    <property type="match status" value="1"/>
</dbReference>
<evidence type="ECO:0000256" key="2">
    <source>
        <dbReference type="ARBA" id="ARBA00022801"/>
    </source>
</evidence>
<dbReference type="Pfam" id="PF07687">
    <property type="entry name" value="M20_dimer"/>
    <property type="match status" value="1"/>
</dbReference>
<comment type="caution">
    <text evidence="4">The sequence shown here is derived from an EMBL/GenBank/DDBJ whole genome shotgun (WGS) entry which is preliminary data.</text>
</comment>
<feature type="domain" description="Peptidase M20 dimerisation" evidence="3">
    <location>
        <begin position="210"/>
        <end position="304"/>
    </location>
</feature>
<sequence>MTSKRKDIKYLEYVFNKFYEIGSTNSGGVTRLGYSKEEDEMHNIFKCFGQEENFEIYVDEVGNTYVANDITCKEHYLIGSHLDSVVNGGRYDGVAGIIAGLMILKWAKEDKVKIPIRVVAFRCEESSNFGLCTIGSGLITKKIDKKDIENLVAKNGEELKEVFKEKGYNLSPKKISNVKQYLELHIEQGKVLEEFDVKVGIVSDIAGPRRFNIYIQGEAEHSGATPMNMRFDALCAASEFILELEKIGQHEGDKKSVATVGVVNNLPNVINVIPGEVKLGVDIRGIDTNSLDTMEKRMKEVIEYISKTRSVKIFIEKTSQLPPVKMSLHMQKKLSECSEKLKISHKVMPSGAGHDAMAFPEICDTALVFIPCYKGISHNKNEFASLDSIFDGARVMYEYLKGEV</sequence>
<organism evidence="4 5">
    <name type="scientific">Clostridium malenominatum</name>
    <dbReference type="NCBI Taxonomy" id="1539"/>
    <lineage>
        <taxon>Bacteria</taxon>
        <taxon>Bacillati</taxon>
        <taxon>Bacillota</taxon>
        <taxon>Clostridia</taxon>
        <taxon>Eubacteriales</taxon>
        <taxon>Clostridiaceae</taxon>
        <taxon>Clostridium</taxon>
    </lineage>
</organism>
<dbReference type="NCBIfam" id="TIGR01879">
    <property type="entry name" value="hydantase"/>
    <property type="match status" value="1"/>
</dbReference>
<dbReference type="InterPro" id="IPR011650">
    <property type="entry name" value="Peptidase_M20_dimer"/>
</dbReference>
<dbReference type="SUPFAM" id="SSF55031">
    <property type="entry name" value="Bacterial exopeptidase dimerisation domain"/>
    <property type="match status" value="1"/>
</dbReference>
<evidence type="ECO:0000313" key="5">
    <source>
        <dbReference type="Proteomes" id="UP001500339"/>
    </source>
</evidence>
<protein>
    <submittedName>
        <fullName evidence="4">Zn-dependent hydrolase</fullName>
    </submittedName>
</protein>
<dbReference type="GO" id="GO:0016787">
    <property type="term" value="F:hydrolase activity"/>
    <property type="evidence" value="ECO:0007669"/>
    <property type="project" value="UniProtKB-KW"/>
</dbReference>
<dbReference type="EMBL" id="BAAACF010000001">
    <property type="protein sequence ID" value="GAA0720704.1"/>
    <property type="molecule type" value="Genomic_DNA"/>
</dbReference>
<evidence type="ECO:0000259" key="3">
    <source>
        <dbReference type="Pfam" id="PF07687"/>
    </source>
</evidence>
<dbReference type="Proteomes" id="UP001500339">
    <property type="component" value="Unassembled WGS sequence"/>
</dbReference>
<reference evidence="4 5" key="1">
    <citation type="journal article" date="2019" name="Int. J. Syst. Evol. Microbiol.">
        <title>The Global Catalogue of Microorganisms (GCM) 10K type strain sequencing project: providing services to taxonomists for standard genome sequencing and annotation.</title>
        <authorList>
            <consortium name="The Broad Institute Genomics Platform"/>
            <consortium name="The Broad Institute Genome Sequencing Center for Infectious Disease"/>
            <person name="Wu L."/>
            <person name="Ma J."/>
        </authorList>
    </citation>
    <scope>NUCLEOTIDE SEQUENCE [LARGE SCALE GENOMIC DNA]</scope>
    <source>
        <strain evidence="4 5">JCM 1405</strain>
    </source>
</reference>
<keyword evidence="2 4" id="KW-0378">Hydrolase</keyword>
<proteinExistence type="inferred from homology"/>
<dbReference type="InterPro" id="IPR036264">
    <property type="entry name" value="Bact_exopeptidase_dim_dom"/>
</dbReference>
<dbReference type="PIRSF" id="PIRSF001235">
    <property type="entry name" value="Amidase_carbamoylase"/>
    <property type="match status" value="1"/>
</dbReference>
<comment type="similarity">
    <text evidence="1">Belongs to the peptidase M20 family.</text>
</comment>
<accession>A0ABN1ISU7</accession>
<dbReference type="PANTHER" id="PTHR32494:SF5">
    <property type="entry name" value="ALLANTOATE AMIDOHYDROLASE"/>
    <property type="match status" value="1"/>
</dbReference>
<dbReference type="RefSeq" id="WP_343767364.1">
    <property type="nucleotide sequence ID" value="NZ_BAAACF010000001.1"/>
</dbReference>
<dbReference type="SUPFAM" id="SSF53187">
    <property type="entry name" value="Zn-dependent exopeptidases"/>
    <property type="match status" value="1"/>
</dbReference>
<evidence type="ECO:0000313" key="4">
    <source>
        <dbReference type="EMBL" id="GAA0720704.1"/>
    </source>
</evidence>
<name>A0ABN1ISU7_9CLOT</name>
<dbReference type="PANTHER" id="PTHR32494">
    <property type="entry name" value="ALLANTOATE DEIMINASE-RELATED"/>
    <property type="match status" value="1"/>
</dbReference>
<evidence type="ECO:0000256" key="1">
    <source>
        <dbReference type="ARBA" id="ARBA00006153"/>
    </source>
</evidence>